<accession>A0ABP5YQE1</accession>
<dbReference type="Gene3D" id="1.20.1090.10">
    <property type="entry name" value="Dehydroquinate synthase-like - alpha domain"/>
    <property type="match status" value="1"/>
</dbReference>
<evidence type="ECO:0000256" key="2">
    <source>
        <dbReference type="ARBA" id="ARBA00023027"/>
    </source>
</evidence>
<evidence type="ECO:0000313" key="6">
    <source>
        <dbReference type="Proteomes" id="UP001500730"/>
    </source>
</evidence>
<dbReference type="Pfam" id="PF00465">
    <property type="entry name" value="Fe-ADH"/>
    <property type="match status" value="1"/>
</dbReference>
<dbReference type="InterPro" id="IPR034786">
    <property type="entry name" value="MAR"/>
</dbReference>
<dbReference type="InterPro" id="IPR001670">
    <property type="entry name" value="ADH_Fe/GldA"/>
</dbReference>
<proteinExistence type="predicted"/>
<feature type="domain" description="Alcohol dehydrogenase iron-type/glycerol dehydrogenase GldA" evidence="3">
    <location>
        <begin position="19"/>
        <end position="160"/>
    </location>
</feature>
<dbReference type="CDD" id="cd08177">
    <property type="entry name" value="MAR"/>
    <property type="match status" value="1"/>
</dbReference>
<evidence type="ECO:0000256" key="1">
    <source>
        <dbReference type="ARBA" id="ARBA00023002"/>
    </source>
</evidence>
<dbReference type="Proteomes" id="UP001500730">
    <property type="component" value="Unassembled WGS sequence"/>
</dbReference>
<evidence type="ECO:0000259" key="3">
    <source>
        <dbReference type="Pfam" id="PF00465"/>
    </source>
</evidence>
<sequence length="352" mass="36861">MELEMTAAGVQVHETTAGRVLLGPGARRCVPSEVDRLRAERAFVVSTRSAAHHVDECLADLGSRAVGRFDGAVVHTPVHVTEEALALVLASRADVIVAFGGGSATGLSKAISARTGLPQVVVPTTYAGSEVTPVLGETRDGAKTTRRDPALLPDTVVYDPELTLSMPRGLTLTSALNALAHAVEATWAVDSSAYTDALATEAVSSITQALPLVLDSPTDLAARGRLHSGAWLAGCCLAQTRMGLHHQLAHALGGSFDLPHAELHALLLPHVTAYNLPAAPAARERLTRAVGDDPVQVLADLAAQHDGARRLRDLDVPRDALRAVAERVAAAPYPNPAPVDVDSVTGLLERAW</sequence>
<keyword evidence="2" id="KW-0520">NAD</keyword>
<dbReference type="Gene3D" id="3.40.50.1970">
    <property type="match status" value="1"/>
</dbReference>
<protein>
    <submittedName>
        <fullName evidence="5">Maleylacetate reductase</fullName>
    </submittedName>
</protein>
<dbReference type="SUPFAM" id="SSF56796">
    <property type="entry name" value="Dehydroquinate synthase-like"/>
    <property type="match status" value="1"/>
</dbReference>
<dbReference type="Pfam" id="PF25137">
    <property type="entry name" value="ADH_Fe_C"/>
    <property type="match status" value="1"/>
</dbReference>
<dbReference type="InterPro" id="IPR039697">
    <property type="entry name" value="Alcohol_dehydrogenase_Fe"/>
</dbReference>
<gene>
    <name evidence="5" type="ORF">GCM10009858_23960</name>
</gene>
<feature type="domain" description="Fe-containing alcohol dehydrogenase-like C-terminal" evidence="4">
    <location>
        <begin position="172"/>
        <end position="352"/>
    </location>
</feature>
<evidence type="ECO:0000313" key="5">
    <source>
        <dbReference type="EMBL" id="GAA2485254.1"/>
    </source>
</evidence>
<dbReference type="InterPro" id="IPR056798">
    <property type="entry name" value="ADH_Fe_C"/>
</dbReference>
<comment type="caution">
    <text evidence="5">The sequence shown here is derived from an EMBL/GenBank/DDBJ whole genome shotgun (WGS) entry which is preliminary data.</text>
</comment>
<reference evidence="6" key="1">
    <citation type="journal article" date="2019" name="Int. J. Syst. Evol. Microbiol.">
        <title>The Global Catalogue of Microorganisms (GCM) 10K type strain sequencing project: providing services to taxonomists for standard genome sequencing and annotation.</title>
        <authorList>
            <consortium name="The Broad Institute Genomics Platform"/>
            <consortium name="The Broad Institute Genome Sequencing Center for Infectious Disease"/>
            <person name="Wu L."/>
            <person name="Ma J."/>
        </authorList>
    </citation>
    <scope>NUCLEOTIDE SEQUENCE [LARGE SCALE GENOMIC DNA]</scope>
    <source>
        <strain evidence="6">JCM 16259</strain>
    </source>
</reference>
<organism evidence="5 6">
    <name type="scientific">Terrabacter carboxydivorans</name>
    <dbReference type="NCBI Taxonomy" id="619730"/>
    <lineage>
        <taxon>Bacteria</taxon>
        <taxon>Bacillati</taxon>
        <taxon>Actinomycetota</taxon>
        <taxon>Actinomycetes</taxon>
        <taxon>Micrococcales</taxon>
        <taxon>Intrasporangiaceae</taxon>
        <taxon>Terrabacter</taxon>
    </lineage>
</organism>
<keyword evidence="1" id="KW-0560">Oxidoreductase</keyword>
<keyword evidence="6" id="KW-1185">Reference proteome</keyword>
<dbReference type="EMBL" id="BAAARE010000009">
    <property type="protein sequence ID" value="GAA2485254.1"/>
    <property type="molecule type" value="Genomic_DNA"/>
</dbReference>
<name>A0ABP5YQE1_9MICO</name>
<dbReference type="PANTHER" id="PTHR11496:SF83">
    <property type="entry name" value="HYDROXYACID-OXOACID TRANSHYDROGENASE, MITOCHONDRIAL"/>
    <property type="match status" value="1"/>
</dbReference>
<evidence type="ECO:0000259" key="4">
    <source>
        <dbReference type="Pfam" id="PF25137"/>
    </source>
</evidence>
<dbReference type="PANTHER" id="PTHR11496">
    <property type="entry name" value="ALCOHOL DEHYDROGENASE"/>
    <property type="match status" value="1"/>
</dbReference>